<dbReference type="Proteomes" id="UP000192374">
    <property type="component" value="Unassembled WGS sequence"/>
</dbReference>
<dbReference type="Proteomes" id="UP000466894">
    <property type="component" value="Chromosome"/>
</dbReference>
<evidence type="ECO:0000313" key="2">
    <source>
        <dbReference type="EMBL" id="ORB12689.1"/>
    </source>
</evidence>
<protein>
    <submittedName>
        <fullName evidence="2">Phosphoribosyl-ATP pyrophosphohydrolase</fullName>
    </submittedName>
</protein>
<dbReference type="EMBL" id="AP022583">
    <property type="protein sequence ID" value="BBY07109.1"/>
    <property type="molecule type" value="Genomic_DNA"/>
</dbReference>
<reference evidence="1" key="3">
    <citation type="submission" date="2020-02" db="EMBL/GenBank/DDBJ databases">
        <authorList>
            <person name="Matsumoto Y."/>
            <person name="Motooka D."/>
            <person name="Nakamura S."/>
        </authorList>
    </citation>
    <scope>NUCLEOTIDE SEQUENCE</scope>
    <source>
        <strain evidence="1">JCM 16367</strain>
    </source>
</reference>
<dbReference type="EMBL" id="MVIC01000031">
    <property type="protein sequence ID" value="ORB12689.1"/>
    <property type="molecule type" value="Genomic_DNA"/>
</dbReference>
<name>A0A7I7PF24_9MYCO</name>
<dbReference type="RefSeq" id="WP_083088690.1">
    <property type="nucleotide sequence ID" value="NZ_AP022583.1"/>
</dbReference>
<dbReference type="CDD" id="cd11532">
    <property type="entry name" value="NTP-PPase_COG4997"/>
    <property type="match status" value="1"/>
</dbReference>
<reference evidence="1 4" key="2">
    <citation type="journal article" date="2019" name="Emerg. Microbes Infect.">
        <title>Comprehensive subspecies identification of 175 nontuberculous mycobacteria species based on 7547 genomic profiles.</title>
        <authorList>
            <person name="Matsumoto Y."/>
            <person name="Kinjo T."/>
            <person name="Motooka D."/>
            <person name="Nabeya D."/>
            <person name="Jung N."/>
            <person name="Uechi K."/>
            <person name="Horii T."/>
            <person name="Iida T."/>
            <person name="Fujita J."/>
            <person name="Nakamura S."/>
        </authorList>
    </citation>
    <scope>NUCLEOTIDE SEQUENCE [LARGE SCALE GENOMIC DNA]</scope>
    <source>
        <strain evidence="1 4">JCM 16367</strain>
    </source>
</reference>
<evidence type="ECO:0000313" key="1">
    <source>
        <dbReference type="EMBL" id="BBY07109.1"/>
    </source>
</evidence>
<organism evidence="1 4">
    <name type="scientific">Mycobacterium noviomagense</name>
    <dbReference type="NCBI Taxonomy" id="459858"/>
    <lineage>
        <taxon>Bacteria</taxon>
        <taxon>Bacillati</taxon>
        <taxon>Actinomycetota</taxon>
        <taxon>Actinomycetes</taxon>
        <taxon>Mycobacteriales</taxon>
        <taxon>Mycobacteriaceae</taxon>
        <taxon>Mycobacterium</taxon>
    </lineage>
</organism>
<reference evidence="2 3" key="1">
    <citation type="submission" date="2017-02" db="EMBL/GenBank/DDBJ databases">
        <title>The new phylogeny of genus Mycobacterium.</title>
        <authorList>
            <person name="Tortoli E."/>
            <person name="Trovato A."/>
            <person name="Cirillo D.M."/>
        </authorList>
    </citation>
    <scope>NUCLEOTIDE SEQUENCE [LARGE SCALE GENOMIC DNA]</scope>
    <source>
        <strain evidence="2 3">DSM 45145</strain>
    </source>
</reference>
<gene>
    <name evidence="2" type="ORF">BST37_15710</name>
    <name evidence="1" type="ORF">MNVI_24270</name>
</gene>
<dbReference type="InterPro" id="IPR021130">
    <property type="entry name" value="PRib-ATP_PPHydrolase-like"/>
</dbReference>
<dbReference type="InterPro" id="IPR038735">
    <property type="entry name" value="MSMEG_1276-like_NTP-PPase_dom"/>
</dbReference>
<dbReference type="OrthoDB" id="9813491at2"/>
<keyword evidence="3" id="KW-1185">Reference proteome</keyword>
<dbReference type="AlphaFoldDB" id="A0A7I7PF24"/>
<evidence type="ECO:0000313" key="4">
    <source>
        <dbReference type="Proteomes" id="UP000466894"/>
    </source>
</evidence>
<sequence>MGKLVRDKVPDLIRASGRTPHVKTLRPGQYREALHDKLREEVDELFAASTPEAVIDEAADIVEVLTAIAGDQGASFGSILDAAQRKRSERGGFGKRLWLESIQP</sequence>
<proteinExistence type="predicted"/>
<evidence type="ECO:0000313" key="3">
    <source>
        <dbReference type="Proteomes" id="UP000192374"/>
    </source>
</evidence>
<dbReference type="Pfam" id="PF01503">
    <property type="entry name" value="PRA-PH"/>
    <property type="match status" value="1"/>
</dbReference>
<accession>A0A7I7PF24</accession>
<dbReference type="SUPFAM" id="SSF101386">
    <property type="entry name" value="all-alpha NTP pyrophosphatases"/>
    <property type="match status" value="1"/>
</dbReference>
<dbReference type="KEGG" id="mnv:MNVI_24270"/>